<gene>
    <name evidence="1" type="ORF">Vbra_16709</name>
</gene>
<accession>A0A0G4G0Z9</accession>
<dbReference type="InParanoid" id="A0A0G4G0Z9"/>
<protein>
    <recommendedName>
        <fullName evidence="3">Protein kinase domain-containing protein</fullName>
    </recommendedName>
</protein>
<dbReference type="EMBL" id="CDMY01000542">
    <property type="protein sequence ID" value="CEM21755.1"/>
    <property type="molecule type" value="Genomic_DNA"/>
</dbReference>
<evidence type="ECO:0000313" key="1">
    <source>
        <dbReference type="EMBL" id="CEM21755.1"/>
    </source>
</evidence>
<proteinExistence type="predicted"/>
<dbReference type="VEuPathDB" id="CryptoDB:Vbra_16709"/>
<organism evidence="1 2">
    <name type="scientific">Vitrella brassicaformis (strain CCMP3155)</name>
    <dbReference type="NCBI Taxonomy" id="1169540"/>
    <lineage>
        <taxon>Eukaryota</taxon>
        <taxon>Sar</taxon>
        <taxon>Alveolata</taxon>
        <taxon>Colpodellida</taxon>
        <taxon>Vitrellaceae</taxon>
        <taxon>Vitrella</taxon>
    </lineage>
</organism>
<evidence type="ECO:0000313" key="2">
    <source>
        <dbReference type="Proteomes" id="UP000041254"/>
    </source>
</evidence>
<reference evidence="1 2" key="1">
    <citation type="submission" date="2014-11" db="EMBL/GenBank/DDBJ databases">
        <authorList>
            <person name="Zhu J."/>
            <person name="Qi W."/>
            <person name="Song R."/>
        </authorList>
    </citation>
    <scope>NUCLEOTIDE SEQUENCE [LARGE SCALE GENOMIC DNA]</scope>
</reference>
<keyword evidence="2" id="KW-1185">Reference proteome</keyword>
<name>A0A0G4G0Z9_VITBC</name>
<dbReference type="AlphaFoldDB" id="A0A0G4G0Z9"/>
<evidence type="ECO:0008006" key="3">
    <source>
        <dbReference type="Google" id="ProtNLM"/>
    </source>
</evidence>
<sequence length="181" mass="19787">MHLLLEQSVRHPNIVKLEAMKETAFNGRQNVSIGPSHGDVSGCINVGIGLKAFFMEYAQGRSFCELGLLLASEEVQQLNGQVDNVCIARRGDGFAKALIVDMDRVGRAQSLGVERDWRSVDINDAGEILSACLDACPSDTLSVEAEKLREYMTEGRQSNVTEVSCAALLQQRQRHKGGPAR</sequence>
<dbReference type="Proteomes" id="UP000041254">
    <property type="component" value="Unassembled WGS sequence"/>
</dbReference>